<evidence type="ECO:0000259" key="5">
    <source>
        <dbReference type="SMART" id="SM01275"/>
    </source>
</evidence>
<proteinExistence type="inferred from homology"/>
<evidence type="ECO:0000256" key="3">
    <source>
        <dbReference type="ARBA" id="ARBA00023242"/>
    </source>
</evidence>
<feature type="compositionally biased region" description="Low complexity" evidence="4">
    <location>
        <begin position="84"/>
        <end position="97"/>
    </location>
</feature>
<evidence type="ECO:0000256" key="1">
    <source>
        <dbReference type="ARBA" id="ARBA00004123"/>
    </source>
</evidence>
<feature type="compositionally biased region" description="Low complexity" evidence="4">
    <location>
        <begin position="1"/>
        <end position="15"/>
    </location>
</feature>
<sequence>MTSGGSRVSGGYSSYLQQRAAYGHRKRRIETYRRRQTDCTPRFEQTYSGICEQQSLETTALQKKYLEQKNKRSLKKTEKKQAEQQQQQQQQQLQQQQTLSGNLQSSVHVEFECRLSVRGVFAR</sequence>
<comment type="subcellular location">
    <subcellularLocation>
        <location evidence="1">Nucleus</location>
    </subcellularLocation>
</comment>
<dbReference type="Proteomes" id="UP000069272">
    <property type="component" value="Chromosome 3R"/>
</dbReference>
<dbReference type="GO" id="GO:0016607">
    <property type="term" value="C:nuclear speck"/>
    <property type="evidence" value="ECO:0007669"/>
    <property type="project" value="InterPro"/>
</dbReference>
<organism evidence="6 7">
    <name type="scientific">Anopheles albimanus</name>
    <name type="common">New world malaria mosquito</name>
    <dbReference type="NCBI Taxonomy" id="7167"/>
    <lineage>
        <taxon>Eukaryota</taxon>
        <taxon>Metazoa</taxon>
        <taxon>Ecdysozoa</taxon>
        <taxon>Arthropoda</taxon>
        <taxon>Hexapoda</taxon>
        <taxon>Insecta</taxon>
        <taxon>Pterygota</taxon>
        <taxon>Neoptera</taxon>
        <taxon>Endopterygota</taxon>
        <taxon>Diptera</taxon>
        <taxon>Nematocera</taxon>
        <taxon>Culicoidea</taxon>
        <taxon>Culicidae</taxon>
        <taxon>Anophelinae</taxon>
        <taxon>Anopheles</taxon>
    </lineage>
</organism>
<dbReference type="InterPro" id="IPR046370">
    <property type="entry name" value="MAML_N_sf"/>
</dbReference>
<dbReference type="STRING" id="7167.A0A182FYK1"/>
<reference evidence="6" key="2">
    <citation type="submission" date="2022-08" db="UniProtKB">
        <authorList>
            <consortium name="EnsemblMetazoa"/>
        </authorList>
    </citation>
    <scope>IDENTIFICATION</scope>
    <source>
        <strain evidence="6">STECLA/ALBI9_A</strain>
    </source>
</reference>
<feature type="domain" description="Neurogenic mastermind-like N-terminal" evidence="5">
    <location>
        <begin position="17"/>
        <end position="75"/>
    </location>
</feature>
<dbReference type="GO" id="GO:0003713">
    <property type="term" value="F:transcription coactivator activity"/>
    <property type="evidence" value="ECO:0007669"/>
    <property type="project" value="InterPro"/>
</dbReference>
<dbReference type="VEuPathDB" id="VectorBase:AALB014689"/>
<feature type="region of interest" description="Disordered" evidence="4">
    <location>
        <begin position="1"/>
        <end position="29"/>
    </location>
</feature>
<name>A0A182FYK1_ANOAL</name>
<dbReference type="SMART" id="SM01275">
    <property type="entry name" value="MamL-1"/>
    <property type="match status" value="1"/>
</dbReference>
<evidence type="ECO:0000256" key="2">
    <source>
        <dbReference type="ARBA" id="ARBA00008081"/>
    </source>
</evidence>
<dbReference type="InterPro" id="IPR019082">
    <property type="entry name" value="Mastermind-like_N"/>
</dbReference>
<protein>
    <recommendedName>
        <fullName evidence="5">Neurogenic mastermind-like N-terminal domain-containing protein</fullName>
    </recommendedName>
</protein>
<dbReference type="Gene3D" id="6.10.250.970">
    <property type="match status" value="1"/>
</dbReference>
<feature type="region of interest" description="Disordered" evidence="4">
    <location>
        <begin position="70"/>
        <end position="97"/>
    </location>
</feature>
<evidence type="ECO:0000313" key="7">
    <source>
        <dbReference type="Proteomes" id="UP000069272"/>
    </source>
</evidence>
<reference evidence="6 7" key="1">
    <citation type="journal article" date="2017" name="G3 (Bethesda)">
        <title>The Physical Genome Mapping of Anopheles albimanus Corrected Scaffold Misassemblies and Identified Interarm Rearrangements in Genus Anopheles.</title>
        <authorList>
            <person name="Artemov G.N."/>
            <person name="Peery A.N."/>
            <person name="Jiang X."/>
            <person name="Tu Z."/>
            <person name="Stegniy V.N."/>
            <person name="Sharakhova M.V."/>
            <person name="Sharakhov I.V."/>
        </authorList>
    </citation>
    <scope>NUCLEOTIDE SEQUENCE [LARGE SCALE GENOMIC DNA]</scope>
    <source>
        <strain evidence="6 7">ALBI9_A</strain>
    </source>
</reference>
<dbReference type="AlphaFoldDB" id="A0A182FYK1"/>
<dbReference type="EnsemblMetazoa" id="AALB014689-RA">
    <property type="protein sequence ID" value="AALB014689-PA"/>
    <property type="gene ID" value="AALB014689"/>
</dbReference>
<dbReference type="Pfam" id="PF09596">
    <property type="entry name" value="MamL-1"/>
    <property type="match status" value="1"/>
</dbReference>
<dbReference type="GO" id="GO:0045944">
    <property type="term" value="P:positive regulation of transcription by RNA polymerase II"/>
    <property type="evidence" value="ECO:0007669"/>
    <property type="project" value="InterPro"/>
</dbReference>
<dbReference type="GO" id="GO:0007219">
    <property type="term" value="P:Notch signaling pathway"/>
    <property type="evidence" value="ECO:0007669"/>
    <property type="project" value="InterPro"/>
</dbReference>
<comment type="similarity">
    <text evidence="2">Belongs to the mastermind family.</text>
</comment>
<evidence type="ECO:0000256" key="4">
    <source>
        <dbReference type="SAM" id="MobiDB-lite"/>
    </source>
</evidence>
<feature type="compositionally biased region" description="Basic and acidic residues" evidence="4">
    <location>
        <begin position="70"/>
        <end position="82"/>
    </location>
</feature>
<evidence type="ECO:0000313" key="6">
    <source>
        <dbReference type="EnsemblMetazoa" id="AALB014689-PA"/>
    </source>
</evidence>
<keyword evidence="7" id="KW-1185">Reference proteome</keyword>
<keyword evidence="3" id="KW-0539">Nucleus</keyword>
<dbReference type="VEuPathDB" id="VectorBase:AALB20_034458"/>
<accession>A0A182FYK1</accession>